<accession>A0A1M6NYJ2</accession>
<protein>
    <submittedName>
        <fullName evidence="2">Putative membrane protein</fullName>
    </submittedName>
</protein>
<keyword evidence="1" id="KW-0472">Membrane</keyword>
<feature type="transmembrane region" description="Helical" evidence="1">
    <location>
        <begin position="113"/>
        <end position="137"/>
    </location>
</feature>
<evidence type="ECO:0000256" key="1">
    <source>
        <dbReference type="SAM" id="Phobius"/>
    </source>
</evidence>
<dbReference type="STRING" id="1830138.SAMN05443507_10726"/>
<dbReference type="EMBL" id="FRAF01000007">
    <property type="protein sequence ID" value="SHK00721.1"/>
    <property type="molecule type" value="Genomic_DNA"/>
</dbReference>
<dbReference type="PANTHER" id="PTHR37692:SF1">
    <property type="entry name" value="DUF420 DOMAIN-CONTAINING PROTEIN"/>
    <property type="match status" value="1"/>
</dbReference>
<organism evidence="2 3">
    <name type="scientific">Alicyclobacillus tolerans</name>
    <dbReference type="NCBI Taxonomy" id="90970"/>
    <lineage>
        <taxon>Bacteria</taxon>
        <taxon>Bacillati</taxon>
        <taxon>Bacillota</taxon>
        <taxon>Bacilli</taxon>
        <taxon>Bacillales</taxon>
        <taxon>Alicyclobacillaceae</taxon>
        <taxon>Alicyclobacillus</taxon>
    </lineage>
</organism>
<keyword evidence="1" id="KW-0812">Transmembrane</keyword>
<keyword evidence="1" id="KW-1133">Transmembrane helix</keyword>
<dbReference type="RefSeq" id="WP_072873500.1">
    <property type="nucleotide sequence ID" value="NZ_FRAF01000007.1"/>
</dbReference>
<dbReference type="AlphaFoldDB" id="A0A1M6NYJ2"/>
<proteinExistence type="predicted"/>
<feature type="transmembrane region" description="Helical" evidence="1">
    <location>
        <begin position="6"/>
        <end position="25"/>
    </location>
</feature>
<keyword evidence="3" id="KW-1185">Reference proteome</keyword>
<sequence>MGLFLAYFNEACILISAALFGIGWYQIRQGRQLLHKRLMLTGSTFAALFFITYVLKTIFIGDTAFGGPKSMANFYYAFLQTHSILATVAAIFGIVTLVFAFRMNFAKHRKVGPWTVVIWFITAATGLTVFILLYIAYPIGPTTNLFKAWMG</sequence>
<dbReference type="Proteomes" id="UP000184016">
    <property type="component" value="Unassembled WGS sequence"/>
</dbReference>
<dbReference type="PANTHER" id="PTHR37692">
    <property type="entry name" value="HYPOTHETICAL MEMBRANE SPANNING PROTEIN"/>
    <property type="match status" value="1"/>
</dbReference>
<feature type="transmembrane region" description="Helical" evidence="1">
    <location>
        <begin position="75"/>
        <end position="101"/>
    </location>
</feature>
<evidence type="ECO:0000313" key="2">
    <source>
        <dbReference type="EMBL" id="SHK00721.1"/>
    </source>
</evidence>
<reference evidence="3" key="1">
    <citation type="submission" date="2016-11" db="EMBL/GenBank/DDBJ databases">
        <authorList>
            <person name="Varghese N."/>
            <person name="Submissions S."/>
        </authorList>
    </citation>
    <scope>NUCLEOTIDE SEQUENCE [LARGE SCALE GENOMIC DNA]</scope>
    <source>
        <strain evidence="3">USBA-503</strain>
    </source>
</reference>
<evidence type="ECO:0000313" key="3">
    <source>
        <dbReference type="Proteomes" id="UP000184016"/>
    </source>
</evidence>
<name>A0A1M6NYJ2_9BACL</name>
<feature type="transmembrane region" description="Helical" evidence="1">
    <location>
        <begin position="37"/>
        <end position="55"/>
    </location>
</feature>
<dbReference type="Pfam" id="PF04238">
    <property type="entry name" value="DUF420"/>
    <property type="match status" value="1"/>
</dbReference>
<dbReference type="InterPro" id="IPR007352">
    <property type="entry name" value="DUF420"/>
</dbReference>
<gene>
    <name evidence="2" type="ORF">SAMN05443507_10726</name>
</gene>